<protein>
    <submittedName>
        <fullName evidence="1">Uncharacterized protein</fullName>
    </submittedName>
</protein>
<dbReference type="VEuPathDB" id="MicrosporidiaDB:TUBRATIS_003910"/>
<gene>
    <name evidence="1" type="ORF">TUBRATIS_003910</name>
</gene>
<organism evidence="1 2">
    <name type="scientific">Tubulinosema ratisbonensis</name>
    <dbReference type="NCBI Taxonomy" id="291195"/>
    <lineage>
        <taxon>Eukaryota</taxon>
        <taxon>Fungi</taxon>
        <taxon>Fungi incertae sedis</taxon>
        <taxon>Microsporidia</taxon>
        <taxon>Tubulinosematoidea</taxon>
        <taxon>Tubulinosematidae</taxon>
        <taxon>Tubulinosema</taxon>
    </lineage>
</organism>
<name>A0A437APL1_9MICR</name>
<dbReference type="Proteomes" id="UP000282876">
    <property type="component" value="Unassembled WGS sequence"/>
</dbReference>
<comment type="caution">
    <text evidence="1">The sequence shown here is derived from an EMBL/GenBank/DDBJ whole genome shotgun (WGS) entry which is preliminary data.</text>
</comment>
<evidence type="ECO:0000313" key="2">
    <source>
        <dbReference type="Proteomes" id="UP000282876"/>
    </source>
</evidence>
<keyword evidence="2" id="KW-1185">Reference proteome</keyword>
<accession>A0A437APL1</accession>
<sequence>MLYFFKLFYFTSKRKRYDTEADFSSETLQLHNSREVETAQTLLCLSKQQSQNKNTDIIRPEILLSDSNLKFFEELRRSYVNNKNKNYVIKYKRFKSNKEYNIFLLEYNLLNERSTKRWIIKKKLNEIIKKRNLYRKQIRESNNNKSNIFDFHKWKNLNFDKIEANFENKPYFSLNYLLNSVCDPERYFNHALIEQKLDFEPSKITNFLKDRIYDFEYDYFLREEYKKYSKTFINPLNCVKENYIFLQNKLKKSYINSNKDTKILLKYLYPYYSSNQYNYMTYRIYMSEFIKFCLEDYLKFEKFPFLKFLFPEFDIILKFLKTPRKLNFLKRTFYFFTIFHLKYCFFKDMIVYEIENEINKFNKINIMNCECLLYLILSTKVSLQFLFLNCYFYDATILHNYIFSTYTLFIQLNNPNTQYNFDLYFILNFQHFHKKTASFFYDTITPNQVTSVICRNTIVIKQYISEEQINNIFNPITNYKNLIKKLDDNINLDTITNQSELEKLFQTKLVSAFYKEFY</sequence>
<dbReference type="EMBL" id="RCSS01000089">
    <property type="protein sequence ID" value="RVD93082.1"/>
    <property type="molecule type" value="Genomic_DNA"/>
</dbReference>
<proteinExistence type="predicted"/>
<dbReference type="AlphaFoldDB" id="A0A437APL1"/>
<reference evidence="1 2" key="1">
    <citation type="submission" date="2018-10" db="EMBL/GenBank/DDBJ databases">
        <title>Draft genome sequence of the microsporidian Tubulinosema ratisbonensis.</title>
        <authorList>
            <person name="Polonais V."/>
            <person name="Peyretaillade E."/>
            <person name="Niehus S."/>
            <person name="Wawrzyniak I."/>
            <person name="Franchet A."/>
            <person name="Gaspin C."/>
            <person name="Reichstadt M."/>
            <person name="Belser C."/>
            <person name="Labadie K."/>
            <person name="Delbac F."/>
            <person name="Ferrandon D."/>
        </authorList>
    </citation>
    <scope>NUCLEOTIDE SEQUENCE [LARGE SCALE GENOMIC DNA]</scope>
    <source>
        <strain evidence="1 2">Franzen</strain>
    </source>
</reference>
<evidence type="ECO:0000313" key="1">
    <source>
        <dbReference type="EMBL" id="RVD93082.1"/>
    </source>
</evidence>